<dbReference type="RefSeq" id="WP_347166491.1">
    <property type="nucleotide sequence ID" value="NZ_JBDNCH010000002.1"/>
</dbReference>
<reference evidence="2 3" key="1">
    <citation type="submission" date="2024-05" db="EMBL/GenBank/DDBJ databases">
        <title>Genome sequence of Ponticoccus litoralis KCCM 90028.</title>
        <authorList>
            <person name="Kim J.M."/>
            <person name="Lee J.K."/>
            <person name="Choi B.J."/>
            <person name="Bayburt H."/>
            <person name="Baek J.H."/>
            <person name="Jeon C.O."/>
        </authorList>
    </citation>
    <scope>NUCLEOTIDE SEQUENCE [LARGE SCALE GENOMIC DNA]</scope>
    <source>
        <strain evidence="2 3">KCCM 90028</strain>
    </source>
</reference>
<gene>
    <name evidence="2" type="ORF">ABFB10_10505</name>
</gene>
<evidence type="ECO:0000256" key="1">
    <source>
        <dbReference type="SAM" id="SignalP"/>
    </source>
</evidence>
<evidence type="ECO:0008006" key="4">
    <source>
        <dbReference type="Google" id="ProtNLM"/>
    </source>
</evidence>
<feature type="chain" id="PRO_5043667760" description="DUF1311 domain-containing protein" evidence="1">
    <location>
        <begin position="24"/>
        <end position="154"/>
    </location>
</feature>
<keyword evidence="3" id="KW-1185">Reference proteome</keyword>
<comment type="caution">
    <text evidence="2">The sequence shown here is derived from an EMBL/GenBank/DDBJ whole genome shotgun (WGS) entry which is preliminary data.</text>
</comment>
<keyword evidence="1" id="KW-0732">Signal</keyword>
<sequence length="154" mass="15863">MKAVPVASALVAFVLSTALPAAAQELTECVAARIDQGSLPGACVAEGLSACDSEPSDMPAVAMLCYQKAQDGWGDGLAARMAEVRATASQQIAALTSVEVKYDLLGKLMQCDRLEALALIGEGDAQAIQRDKARCAAAATGLTLVRLLISAKDL</sequence>
<feature type="signal peptide" evidence="1">
    <location>
        <begin position="1"/>
        <end position="23"/>
    </location>
</feature>
<dbReference type="AlphaFoldDB" id="A0AAW9SMX9"/>
<dbReference type="EMBL" id="JBDNCH010000002">
    <property type="protein sequence ID" value="MEN9061411.1"/>
    <property type="molecule type" value="Genomic_DNA"/>
</dbReference>
<evidence type="ECO:0000313" key="3">
    <source>
        <dbReference type="Proteomes" id="UP001428774"/>
    </source>
</evidence>
<organism evidence="2 3">
    <name type="scientific">Ponticoccus litoralis</name>
    <dbReference type="NCBI Taxonomy" id="422297"/>
    <lineage>
        <taxon>Bacteria</taxon>
        <taxon>Pseudomonadati</taxon>
        <taxon>Pseudomonadota</taxon>
        <taxon>Alphaproteobacteria</taxon>
        <taxon>Rhodobacterales</taxon>
        <taxon>Roseobacteraceae</taxon>
        <taxon>Ponticoccus</taxon>
    </lineage>
</organism>
<evidence type="ECO:0000313" key="2">
    <source>
        <dbReference type="EMBL" id="MEN9061411.1"/>
    </source>
</evidence>
<name>A0AAW9SMX9_9RHOB</name>
<protein>
    <recommendedName>
        <fullName evidence="4">DUF1311 domain-containing protein</fullName>
    </recommendedName>
</protein>
<accession>A0AAW9SMX9</accession>
<proteinExistence type="predicted"/>
<dbReference type="Proteomes" id="UP001428774">
    <property type="component" value="Unassembled WGS sequence"/>
</dbReference>